<dbReference type="Proteomes" id="UP000269396">
    <property type="component" value="Unassembled WGS sequence"/>
</dbReference>
<name>A0A183NN65_9TREM</name>
<protein>
    <submittedName>
        <fullName evidence="1">Uncharacterized protein</fullName>
    </submittedName>
</protein>
<dbReference type="EMBL" id="UZAL01006685">
    <property type="protein sequence ID" value="VDO96577.1"/>
    <property type="molecule type" value="Genomic_DNA"/>
</dbReference>
<proteinExistence type="predicted"/>
<organism evidence="1 2">
    <name type="scientific">Schistosoma mattheei</name>
    <dbReference type="NCBI Taxonomy" id="31246"/>
    <lineage>
        <taxon>Eukaryota</taxon>
        <taxon>Metazoa</taxon>
        <taxon>Spiralia</taxon>
        <taxon>Lophotrochozoa</taxon>
        <taxon>Platyhelminthes</taxon>
        <taxon>Trematoda</taxon>
        <taxon>Digenea</taxon>
        <taxon>Strigeidida</taxon>
        <taxon>Schistosomatoidea</taxon>
        <taxon>Schistosomatidae</taxon>
        <taxon>Schistosoma</taxon>
    </lineage>
</organism>
<accession>A0A183NN65</accession>
<gene>
    <name evidence="1" type="ORF">SMTD_LOCUS3551</name>
</gene>
<reference evidence="1 2" key="1">
    <citation type="submission" date="2018-11" db="EMBL/GenBank/DDBJ databases">
        <authorList>
            <consortium name="Pathogen Informatics"/>
        </authorList>
    </citation>
    <scope>NUCLEOTIDE SEQUENCE [LARGE SCALE GENOMIC DNA]</scope>
    <source>
        <strain>Denwood</strain>
        <strain evidence="2">Zambia</strain>
    </source>
</reference>
<keyword evidence="2" id="KW-1185">Reference proteome</keyword>
<evidence type="ECO:0000313" key="1">
    <source>
        <dbReference type="EMBL" id="VDO96577.1"/>
    </source>
</evidence>
<evidence type="ECO:0000313" key="2">
    <source>
        <dbReference type="Proteomes" id="UP000269396"/>
    </source>
</evidence>
<sequence>MQDLTEMHFCRGWSKTLNHGVTPLDTFQLGTPLEGSYLSCIRNMPQINYFTPWGVKVRRHRLNCDVKSDPPVVPGCHIGCNRLPSVLHHQRDVINQKTPPEKAINIKQGSKGSIY</sequence>
<dbReference type="AlphaFoldDB" id="A0A183NN65"/>